<dbReference type="InterPro" id="IPR034683">
    <property type="entry name" value="IspD/TarI"/>
</dbReference>
<dbReference type="InterPro" id="IPR018294">
    <property type="entry name" value="ISPD_synthase_CS"/>
</dbReference>
<feature type="site" description="Positions MEP for the nucleophilic attack" evidence="7">
    <location>
        <position position="163"/>
    </location>
</feature>
<dbReference type="EMBL" id="FPJW01000002">
    <property type="protein sequence ID" value="SFX21862.1"/>
    <property type="molecule type" value="Genomic_DNA"/>
</dbReference>
<dbReference type="FunFam" id="3.90.550.10:FF:000003">
    <property type="entry name" value="2-C-methyl-D-erythritol 4-phosphate cytidylyltransferase"/>
    <property type="match status" value="1"/>
</dbReference>
<dbReference type="GO" id="GO:0019288">
    <property type="term" value="P:isopentenyl diphosphate biosynthetic process, methylerythritol 4-phosphate pathway"/>
    <property type="evidence" value="ECO:0007669"/>
    <property type="project" value="UniProtKB-UniRule"/>
</dbReference>
<protein>
    <recommendedName>
        <fullName evidence="7">2-C-methyl-D-erythritol 4-phosphate cytidylyltransferase</fullName>
        <ecNumber evidence="7">2.7.7.60</ecNumber>
    </recommendedName>
    <alternativeName>
        <fullName evidence="7">4-diphosphocytidyl-2C-methyl-D-erythritol synthase</fullName>
    </alternativeName>
    <alternativeName>
        <fullName evidence="7">MEP cytidylyltransferase</fullName>
        <shortName evidence="7">MCT</shortName>
    </alternativeName>
</protein>
<comment type="similarity">
    <text evidence="3 7">Belongs to the IspD/TarI cytidylyltransferase family. IspD subfamily.</text>
</comment>
<evidence type="ECO:0000256" key="5">
    <source>
        <dbReference type="ARBA" id="ARBA00022695"/>
    </source>
</evidence>
<dbReference type="Gene3D" id="3.90.550.10">
    <property type="entry name" value="Spore Coat Polysaccharide Biosynthesis Protein SpsA, Chain A"/>
    <property type="match status" value="1"/>
</dbReference>
<dbReference type="STRING" id="1122209.SAMN02745752_00854"/>
<feature type="site" description="Positions MEP for the nucleophilic attack" evidence="7">
    <location>
        <position position="219"/>
    </location>
</feature>
<sequence length="239" mass="26249">MTTAALWCVLPAAGIGQRMAADRPKQYLPLQGRTLLEVTLQRLHQAFPASPLYIPLHPQDHWWPAAAERLQQHCPNLQLVPVPGGQERADSVLSALQALEGLAAADDWVLVHDVARPCVTPTDLHNLWSQLHHHPVGGLLAAPVADTMKRSDAQNQVLGTVDRQQLWHALTPQIFRYGLLKAALQQALQQGLTITDEASALEAAGYQPLLVTGRRDNIKITHPEDLPLAELLLQSQQQG</sequence>
<dbReference type="InterPro" id="IPR029044">
    <property type="entry name" value="Nucleotide-diphossugar_trans"/>
</dbReference>
<dbReference type="CDD" id="cd02516">
    <property type="entry name" value="CDP-ME_synthetase"/>
    <property type="match status" value="1"/>
</dbReference>
<comment type="catalytic activity">
    <reaction evidence="1 7">
        <text>2-C-methyl-D-erythritol 4-phosphate + CTP + H(+) = 4-CDP-2-C-methyl-D-erythritol + diphosphate</text>
        <dbReference type="Rhea" id="RHEA:13429"/>
        <dbReference type="ChEBI" id="CHEBI:15378"/>
        <dbReference type="ChEBI" id="CHEBI:33019"/>
        <dbReference type="ChEBI" id="CHEBI:37563"/>
        <dbReference type="ChEBI" id="CHEBI:57823"/>
        <dbReference type="ChEBI" id="CHEBI:58262"/>
        <dbReference type="EC" id="2.7.7.60"/>
    </reaction>
</comment>
<keyword evidence="5 7" id="KW-0548">Nucleotidyltransferase</keyword>
<dbReference type="AlphaFoldDB" id="A0A1K1V9P5"/>
<accession>A0A1K1V9P5</accession>
<dbReference type="OrthoDB" id="9806837at2"/>
<reference evidence="8 9" key="1">
    <citation type="submission" date="2016-11" db="EMBL/GenBank/DDBJ databases">
        <authorList>
            <person name="Jaros S."/>
            <person name="Januszkiewicz K."/>
            <person name="Wedrychowicz H."/>
        </authorList>
    </citation>
    <scope>NUCLEOTIDE SEQUENCE [LARGE SCALE GENOMIC DNA]</scope>
    <source>
        <strain evidence="8 9">DSM 21637</strain>
    </source>
</reference>
<feature type="site" description="Transition state stabilizer" evidence="7">
    <location>
        <position position="18"/>
    </location>
</feature>
<evidence type="ECO:0000313" key="8">
    <source>
        <dbReference type="EMBL" id="SFX21862.1"/>
    </source>
</evidence>
<evidence type="ECO:0000313" key="9">
    <source>
        <dbReference type="Proteomes" id="UP000182350"/>
    </source>
</evidence>
<evidence type="ECO:0000256" key="7">
    <source>
        <dbReference type="HAMAP-Rule" id="MF_00108"/>
    </source>
</evidence>
<keyword evidence="9" id="KW-1185">Reference proteome</keyword>
<dbReference type="EC" id="2.7.7.60" evidence="7"/>
<evidence type="ECO:0000256" key="3">
    <source>
        <dbReference type="ARBA" id="ARBA00009789"/>
    </source>
</evidence>
<evidence type="ECO:0000256" key="2">
    <source>
        <dbReference type="ARBA" id="ARBA00004787"/>
    </source>
</evidence>
<name>A0A1K1V9P5_9GAMM</name>
<keyword evidence="6 7" id="KW-0414">Isoprene biosynthesis</keyword>
<dbReference type="NCBIfam" id="TIGR00453">
    <property type="entry name" value="ispD"/>
    <property type="match status" value="1"/>
</dbReference>
<dbReference type="PANTHER" id="PTHR32125:SF4">
    <property type="entry name" value="2-C-METHYL-D-ERYTHRITOL 4-PHOSPHATE CYTIDYLYLTRANSFERASE, CHLOROPLASTIC"/>
    <property type="match status" value="1"/>
</dbReference>
<dbReference type="RefSeq" id="WP_072325097.1">
    <property type="nucleotide sequence ID" value="NZ_FPJW01000002.1"/>
</dbReference>
<feature type="site" description="Transition state stabilizer" evidence="7">
    <location>
        <position position="25"/>
    </location>
</feature>
<evidence type="ECO:0000256" key="6">
    <source>
        <dbReference type="ARBA" id="ARBA00023229"/>
    </source>
</evidence>
<dbReference type="UniPathway" id="UPA00056">
    <property type="reaction ID" value="UER00093"/>
</dbReference>
<keyword evidence="4 7" id="KW-0808">Transferase</keyword>
<proteinExistence type="inferred from homology"/>
<dbReference type="PROSITE" id="PS01295">
    <property type="entry name" value="ISPD"/>
    <property type="match status" value="1"/>
</dbReference>
<dbReference type="HAMAP" id="MF_00108">
    <property type="entry name" value="IspD"/>
    <property type="match status" value="1"/>
</dbReference>
<dbReference type="SUPFAM" id="SSF53448">
    <property type="entry name" value="Nucleotide-diphospho-sugar transferases"/>
    <property type="match status" value="1"/>
</dbReference>
<evidence type="ECO:0000256" key="4">
    <source>
        <dbReference type="ARBA" id="ARBA00022679"/>
    </source>
</evidence>
<dbReference type="InterPro" id="IPR001228">
    <property type="entry name" value="IspD"/>
</dbReference>
<dbReference type="Proteomes" id="UP000182350">
    <property type="component" value="Unassembled WGS sequence"/>
</dbReference>
<dbReference type="InterPro" id="IPR050088">
    <property type="entry name" value="IspD/TarI_cytidylyltransf_bact"/>
</dbReference>
<comment type="function">
    <text evidence="7">Catalyzes the formation of 4-diphosphocytidyl-2-C-methyl-D-erythritol from CTP and 2-C-methyl-D-erythritol 4-phosphate (MEP).</text>
</comment>
<dbReference type="Pfam" id="PF01128">
    <property type="entry name" value="IspD"/>
    <property type="match status" value="1"/>
</dbReference>
<dbReference type="GO" id="GO:0050518">
    <property type="term" value="F:2-C-methyl-D-erythritol 4-phosphate cytidylyltransferase activity"/>
    <property type="evidence" value="ECO:0007669"/>
    <property type="project" value="UniProtKB-UniRule"/>
</dbReference>
<evidence type="ECO:0000256" key="1">
    <source>
        <dbReference type="ARBA" id="ARBA00001282"/>
    </source>
</evidence>
<gene>
    <name evidence="7" type="primary">ispD</name>
    <name evidence="8" type="ORF">SAMN02745752_00854</name>
</gene>
<dbReference type="PANTHER" id="PTHR32125">
    <property type="entry name" value="2-C-METHYL-D-ERYTHRITOL 4-PHOSPHATE CYTIDYLYLTRANSFERASE, CHLOROPLASTIC"/>
    <property type="match status" value="1"/>
</dbReference>
<comment type="pathway">
    <text evidence="2 7">Isoprenoid biosynthesis; isopentenyl diphosphate biosynthesis via DXP pathway; isopentenyl diphosphate from 1-deoxy-D-xylulose 5-phosphate: step 2/6.</text>
</comment>
<organism evidence="8 9">
    <name type="scientific">Marinospirillum alkaliphilum DSM 21637</name>
    <dbReference type="NCBI Taxonomy" id="1122209"/>
    <lineage>
        <taxon>Bacteria</taxon>
        <taxon>Pseudomonadati</taxon>
        <taxon>Pseudomonadota</taxon>
        <taxon>Gammaproteobacteria</taxon>
        <taxon>Oceanospirillales</taxon>
        <taxon>Oceanospirillaceae</taxon>
        <taxon>Marinospirillum</taxon>
    </lineage>
</organism>